<dbReference type="SUPFAM" id="SSF56801">
    <property type="entry name" value="Acetyl-CoA synthetase-like"/>
    <property type="match status" value="1"/>
</dbReference>
<dbReference type="InterPro" id="IPR045851">
    <property type="entry name" value="AMP-bd_C_sf"/>
</dbReference>
<dbReference type="PROSITE" id="PS00455">
    <property type="entry name" value="AMP_BINDING"/>
    <property type="match status" value="1"/>
</dbReference>
<keyword evidence="4" id="KW-1185">Reference proteome</keyword>
<evidence type="ECO:0000313" key="4">
    <source>
        <dbReference type="Proteomes" id="UP000305539"/>
    </source>
</evidence>
<protein>
    <submittedName>
        <fullName evidence="3">Amino acid adenylation domain-containing protein</fullName>
    </submittedName>
</protein>
<evidence type="ECO:0000313" key="3">
    <source>
        <dbReference type="EMBL" id="TKC86272.1"/>
    </source>
</evidence>
<dbReference type="PANTHER" id="PTHR45527">
    <property type="entry name" value="NONRIBOSOMAL PEPTIDE SYNTHETASE"/>
    <property type="match status" value="1"/>
</dbReference>
<dbReference type="Gene3D" id="3.40.50.12780">
    <property type="entry name" value="N-terminal domain of ligase-like"/>
    <property type="match status" value="1"/>
</dbReference>
<dbReference type="EMBL" id="SWJE01000011">
    <property type="protein sequence ID" value="TKC86272.1"/>
    <property type="molecule type" value="Genomic_DNA"/>
</dbReference>
<reference evidence="3 4" key="1">
    <citation type="submission" date="2019-04" db="EMBL/GenBank/DDBJ databases">
        <title>Trinickia sp. 7GSK02, isolated from subtropical forest soil.</title>
        <authorList>
            <person name="Gao Z.-H."/>
            <person name="Qiu L.-H."/>
        </authorList>
    </citation>
    <scope>NUCLEOTIDE SEQUENCE [LARGE SCALE GENOMIC DNA]</scope>
    <source>
        <strain evidence="3 4">7GSK02</strain>
    </source>
</reference>
<name>A0A4U1HX86_9BURK</name>
<organism evidence="3 4">
    <name type="scientific">Trinickia terrae</name>
    <dbReference type="NCBI Taxonomy" id="2571161"/>
    <lineage>
        <taxon>Bacteria</taxon>
        <taxon>Pseudomonadati</taxon>
        <taxon>Pseudomonadota</taxon>
        <taxon>Betaproteobacteria</taxon>
        <taxon>Burkholderiales</taxon>
        <taxon>Burkholderiaceae</taxon>
        <taxon>Trinickia</taxon>
    </lineage>
</organism>
<dbReference type="GO" id="GO:0005737">
    <property type="term" value="C:cytoplasm"/>
    <property type="evidence" value="ECO:0007669"/>
    <property type="project" value="TreeGrafter"/>
</dbReference>
<dbReference type="OrthoDB" id="6297021at2"/>
<dbReference type="Gene3D" id="3.30.300.30">
    <property type="match status" value="1"/>
</dbReference>
<dbReference type="InterPro" id="IPR042099">
    <property type="entry name" value="ANL_N_sf"/>
</dbReference>
<feature type="domain" description="AMP-dependent synthetase/ligase" evidence="1">
    <location>
        <begin position="13"/>
        <end position="369"/>
    </location>
</feature>
<dbReference type="GO" id="GO:0031177">
    <property type="term" value="F:phosphopantetheine binding"/>
    <property type="evidence" value="ECO:0007669"/>
    <property type="project" value="TreeGrafter"/>
</dbReference>
<dbReference type="GO" id="GO:0043041">
    <property type="term" value="P:amino acid activation for nonribosomal peptide biosynthetic process"/>
    <property type="evidence" value="ECO:0007669"/>
    <property type="project" value="TreeGrafter"/>
</dbReference>
<dbReference type="InterPro" id="IPR020845">
    <property type="entry name" value="AMP-binding_CS"/>
</dbReference>
<evidence type="ECO:0000259" key="1">
    <source>
        <dbReference type="Pfam" id="PF00501"/>
    </source>
</evidence>
<feature type="domain" description="AMP-binding enzyme C-terminal" evidence="2">
    <location>
        <begin position="428"/>
        <end position="505"/>
    </location>
</feature>
<dbReference type="GO" id="GO:0044550">
    <property type="term" value="P:secondary metabolite biosynthetic process"/>
    <property type="evidence" value="ECO:0007669"/>
    <property type="project" value="TreeGrafter"/>
</dbReference>
<comment type="caution">
    <text evidence="3">The sequence shown here is derived from an EMBL/GenBank/DDBJ whole genome shotgun (WGS) entry which is preliminary data.</text>
</comment>
<dbReference type="InterPro" id="IPR025110">
    <property type="entry name" value="AMP-bd_C"/>
</dbReference>
<dbReference type="Pfam" id="PF00501">
    <property type="entry name" value="AMP-binding"/>
    <property type="match status" value="1"/>
</dbReference>
<dbReference type="Pfam" id="PF13193">
    <property type="entry name" value="AMP-binding_C"/>
    <property type="match status" value="1"/>
</dbReference>
<dbReference type="AlphaFoldDB" id="A0A4U1HX86"/>
<dbReference type="InterPro" id="IPR000873">
    <property type="entry name" value="AMP-dep_synth/lig_dom"/>
</dbReference>
<proteinExistence type="predicted"/>
<sequence length="515" mass="56389">MESYYSMLSRHRDSARPAFIDAAGRAIRFNQLFEYADTIGQSLTRLLGDGNCAVGVLQDKSLTAVVSIFGVLAGNKVFVPISPTLPVSRRESIVKATSMRVVLVDYALDDAIALELTRLGLVLIFCSVDEDGLRLQVGNREVLAGEPAAPVFDAPLSHILFTSGTTGTPKGVMIKAESQAAFTRTMAAAFGHDSATRWLSVSPLYFDVVTLDLFVEVYCGATVYLYPPGLPAAELAYTLEKHAITDVLFISSVVKMLASEFSELKRRDLSYLRQLWYGGEPCPVEALRKIKQWVPQVGFAQCYGPTEVCNNSTLMRFDDVPSDRSGFMPLGKPIDSVEAYVVDADGQQLTAPGIGELYLGGVQVMAGYLGDPSGTAKKLLSNRFNPASPYPLFRTGDFVHLDADGLLWFHGRQDDLVKVRGNRISLHEVQAAIVSEPEVADAIVRVAPDSIGGFLDALEAVVICHQAIDKKTLTDRIRARLPAYMVPDRITIELRRDVPIKENGKLDRQQVLSRI</sequence>
<gene>
    <name evidence="3" type="ORF">FAZ69_20675</name>
</gene>
<dbReference type="Proteomes" id="UP000305539">
    <property type="component" value="Unassembled WGS sequence"/>
</dbReference>
<evidence type="ECO:0000259" key="2">
    <source>
        <dbReference type="Pfam" id="PF13193"/>
    </source>
</evidence>
<dbReference type="RefSeq" id="WP_136896955.1">
    <property type="nucleotide sequence ID" value="NZ_SWJE01000011.1"/>
</dbReference>
<accession>A0A4U1HX86</accession>
<dbReference type="PANTHER" id="PTHR45527:SF1">
    <property type="entry name" value="FATTY ACID SYNTHASE"/>
    <property type="match status" value="1"/>
</dbReference>